<dbReference type="AlphaFoldDB" id="A0A6J6MQD4"/>
<evidence type="ECO:0000256" key="1">
    <source>
        <dbReference type="ARBA" id="ARBA00022737"/>
    </source>
</evidence>
<dbReference type="InterPro" id="IPR003593">
    <property type="entry name" value="AAA+_ATPase"/>
</dbReference>
<evidence type="ECO:0000313" key="5">
    <source>
        <dbReference type="EMBL" id="CAB4674835.1"/>
    </source>
</evidence>
<dbReference type="FunFam" id="3.40.50.300:FF:000597">
    <property type="entry name" value="ABC transporter ATP-binding protein"/>
    <property type="match status" value="1"/>
</dbReference>
<keyword evidence="3" id="KW-0067">ATP-binding</keyword>
<dbReference type="CDD" id="cd03221">
    <property type="entry name" value="ABCF_EF-3"/>
    <property type="match status" value="2"/>
</dbReference>
<dbReference type="PROSITE" id="PS50893">
    <property type="entry name" value="ABC_TRANSPORTER_2"/>
    <property type="match status" value="2"/>
</dbReference>
<dbReference type="Pfam" id="PF00005">
    <property type="entry name" value="ABC_tran"/>
    <property type="match status" value="2"/>
</dbReference>
<dbReference type="PANTHER" id="PTHR19211:SF14">
    <property type="entry name" value="ATP-BINDING CASSETTE SUB-FAMILY F MEMBER 1"/>
    <property type="match status" value="1"/>
</dbReference>
<reference evidence="5" key="1">
    <citation type="submission" date="2020-05" db="EMBL/GenBank/DDBJ databases">
        <authorList>
            <person name="Chiriac C."/>
            <person name="Salcher M."/>
            <person name="Ghai R."/>
            <person name="Kavagutti S V."/>
        </authorList>
    </citation>
    <scope>NUCLEOTIDE SEQUENCE</scope>
</reference>
<dbReference type="GO" id="GO:0005524">
    <property type="term" value="F:ATP binding"/>
    <property type="evidence" value="ECO:0007669"/>
    <property type="project" value="UniProtKB-KW"/>
</dbReference>
<keyword evidence="2" id="KW-0547">Nucleotide-binding</keyword>
<dbReference type="FunFam" id="3.40.50.300:FF:000011">
    <property type="entry name" value="Putative ABC transporter ATP-binding component"/>
    <property type="match status" value="1"/>
</dbReference>
<accession>A0A6J6MQD4</accession>
<organism evidence="5">
    <name type="scientific">freshwater metagenome</name>
    <dbReference type="NCBI Taxonomy" id="449393"/>
    <lineage>
        <taxon>unclassified sequences</taxon>
        <taxon>metagenomes</taxon>
        <taxon>ecological metagenomes</taxon>
    </lineage>
</organism>
<dbReference type="EMBL" id="CAEZWV010000020">
    <property type="protein sequence ID" value="CAB4674835.1"/>
    <property type="molecule type" value="Genomic_DNA"/>
</dbReference>
<dbReference type="InterPro" id="IPR050611">
    <property type="entry name" value="ABCF"/>
</dbReference>
<dbReference type="InterPro" id="IPR032781">
    <property type="entry name" value="ABC_tran_Xtn"/>
</dbReference>
<dbReference type="Gene3D" id="3.40.50.300">
    <property type="entry name" value="P-loop containing nucleotide triphosphate hydrolases"/>
    <property type="match status" value="2"/>
</dbReference>
<name>A0A6J6MQD4_9ZZZZ</name>
<dbReference type="InterPro" id="IPR027417">
    <property type="entry name" value="P-loop_NTPase"/>
</dbReference>
<dbReference type="SUPFAM" id="SSF52540">
    <property type="entry name" value="P-loop containing nucleoside triphosphate hydrolases"/>
    <property type="match status" value="2"/>
</dbReference>
<feature type="domain" description="ABC transporter" evidence="4">
    <location>
        <begin position="2"/>
        <end position="254"/>
    </location>
</feature>
<evidence type="ECO:0000259" key="4">
    <source>
        <dbReference type="PROSITE" id="PS50893"/>
    </source>
</evidence>
<proteinExistence type="predicted"/>
<feature type="domain" description="ABC transporter" evidence="4">
    <location>
        <begin position="329"/>
        <end position="537"/>
    </location>
</feature>
<dbReference type="InterPro" id="IPR017871">
    <property type="entry name" value="ABC_transporter-like_CS"/>
</dbReference>
<keyword evidence="1" id="KW-0677">Repeat</keyword>
<dbReference type="PROSITE" id="PS00211">
    <property type="entry name" value="ABC_TRANSPORTER_1"/>
    <property type="match status" value="2"/>
</dbReference>
<sequence>MLQVQNLTVEVGGRNVVQGATFTIMARDKVGIVGRNGAGKTSMFKVLGGEAEAAGGKVTRTGMYGYLSQDPRVSKETEAKPAIAHVLSGRNIDGDLERLEKLRIAMEADADERNVSRYVKAEEAFNLKGGYSAESEARSIAAGLGLRPDRLDLALGVLSGGERRRVELARILFAGSDMLLLDEPTNHLDIDAKTWLLNFLRNYKGALLVISHDLELLDEAITRVLHLDRPDEDDIGAVYEYRGTYSQYKRSRAEDESRAEKKAMMQAKEVARLQDVVDRFGAKATKATMAHSIEKRIARIESEGTGVRKKDRVLNVKFPDPPQSGVTVLTTKGLSKGYGGPPVFEDVSFDIGRGDRMLVLGLNGAGKTSLLRILAGATEANVGDFEWGYQVNVGYFAQEHDTLDPKQSLMWHMRRELPSGSPLTETQLRALLGMFGLQGDKVFQESGSLSGGEKTKLTLAMLMVGRNNVLLLDEPTNNLDPHSREAVAGALESWKGTIIMVSHDEEFVQRLSPTKVVLMPDGQVDYFSQEWLDLVSLS</sequence>
<dbReference type="GO" id="GO:0016887">
    <property type="term" value="F:ATP hydrolysis activity"/>
    <property type="evidence" value="ECO:0007669"/>
    <property type="project" value="InterPro"/>
</dbReference>
<dbReference type="InterPro" id="IPR003439">
    <property type="entry name" value="ABC_transporter-like_ATP-bd"/>
</dbReference>
<dbReference type="SMART" id="SM00382">
    <property type="entry name" value="AAA"/>
    <property type="match status" value="2"/>
</dbReference>
<protein>
    <submittedName>
        <fullName evidence="5">Unannotated protein</fullName>
    </submittedName>
</protein>
<dbReference type="PANTHER" id="PTHR19211">
    <property type="entry name" value="ATP-BINDING TRANSPORT PROTEIN-RELATED"/>
    <property type="match status" value="1"/>
</dbReference>
<evidence type="ECO:0000256" key="2">
    <source>
        <dbReference type="ARBA" id="ARBA00022741"/>
    </source>
</evidence>
<evidence type="ECO:0000256" key="3">
    <source>
        <dbReference type="ARBA" id="ARBA00022840"/>
    </source>
</evidence>
<dbReference type="Pfam" id="PF12848">
    <property type="entry name" value="ABC_tran_Xtn"/>
    <property type="match status" value="1"/>
</dbReference>
<gene>
    <name evidence="5" type="ORF">UFOPK2295_01037</name>
</gene>